<reference evidence="6" key="3">
    <citation type="submission" date="2025-08" db="UniProtKB">
        <authorList>
            <consortium name="Ensembl"/>
        </authorList>
    </citation>
    <scope>IDENTIFICATION</scope>
</reference>
<dbReference type="GeneTree" id="ENSGT00390000015035"/>
<dbReference type="GO" id="GO:0017148">
    <property type="term" value="P:negative regulation of translation"/>
    <property type="evidence" value="ECO:0007669"/>
    <property type="project" value="TreeGrafter"/>
</dbReference>
<dbReference type="FunFam" id="3.30.460.10:FF:000018">
    <property type="entry name" value="Mitochondrial assembly of ribosomal large subunit 1"/>
    <property type="match status" value="1"/>
</dbReference>
<evidence type="ECO:0000256" key="1">
    <source>
        <dbReference type="ARBA" id="ARBA00004173"/>
    </source>
</evidence>
<dbReference type="PANTHER" id="PTHR21043">
    <property type="entry name" value="IOJAP SUPERFAMILY ORTHOLOG"/>
    <property type="match status" value="1"/>
</dbReference>
<evidence type="ECO:0000256" key="2">
    <source>
        <dbReference type="ARBA" id="ARBA00010574"/>
    </source>
</evidence>
<sequence length="244" mass="28365">MCFLNFSRQFLSQILQHNIIQGYTGVVRGACLISKARRSTQFLCRGYTCLSSQQSFLHLSTFQNCMGRYFFSELHRKDTISQWNSTEKSRTQQDGYEIESDSSHRKLQEKFNIDVLVSLLRQENAADICVIKVPEDIQYADYFIVVSGSSTRHLRAMALYAIKVYKYMKKDCEPNAKIEGQDAEDWMCIDFGSMVVHFMLPETRGVYELEKLWTLRSFDEKLSNIPVETLPEDFIYAADFNVTK</sequence>
<dbReference type="InParanoid" id="A0A3P8XA91"/>
<reference evidence="6" key="4">
    <citation type="submission" date="2025-09" db="UniProtKB">
        <authorList>
            <consortium name="Ensembl"/>
        </authorList>
    </citation>
    <scope>IDENTIFICATION</scope>
</reference>
<dbReference type="FunCoup" id="A0A3P8XA91">
    <property type="interactions" value="253"/>
</dbReference>
<dbReference type="SUPFAM" id="SSF81301">
    <property type="entry name" value="Nucleotidyltransferase"/>
    <property type="match status" value="1"/>
</dbReference>
<comment type="similarity">
    <text evidence="2">Belongs to the Iojap/RsfS family.</text>
</comment>
<protein>
    <recommendedName>
        <fullName evidence="5">Mitochondrial assembly of ribosomal large subunit protein 1</fullName>
    </recommendedName>
</protein>
<accession>A0A3P8XA91</accession>
<dbReference type="STRING" id="8010.ENSELUP00000001534"/>
<dbReference type="AlphaFoldDB" id="A0A3P8XA91"/>
<dbReference type="NCBIfam" id="TIGR00090">
    <property type="entry name" value="rsfS_iojap_ybeB"/>
    <property type="match status" value="1"/>
</dbReference>
<keyword evidence="7" id="KW-1185">Reference proteome</keyword>
<comment type="function">
    <text evidence="4">Required for normal mitochondrial ribosome function and mitochondrial translation. May play a role in ribosome biogenesis by preventing premature association of the 28S and 39S ribosomal subunits. Interacts with mitochondrial ribosomal protein uL14m (MRPL14), probably blocking formation of intersubunit bridge B8, preventing association of the 28S and 39S ribosomal subunits. Addition to isolated mitochondrial ribosomal subunits partially inhibits translation, probably by interfering with the association of the 28S and 39S ribosomal subunits and the formation of functional ribosomes. May also participate in the assembly and/or regulation of the stability of the large subunit of the mitochondrial ribosome. May function as a ribosomal silencing factor.</text>
</comment>
<dbReference type="HAMAP" id="MF_01477">
    <property type="entry name" value="Iojap_RsfS"/>
    <property type="match status" value="1"/>
</dbReference>
<reference evidence="6" key="2">
    <citation type="submission" date="2020-02" db="EMBL/GenBank/DDBJ databases">
        <title>Esox lucius (northern pike) genome, fEsoLuc1, primary haplotype.</title>
        <authorList>
            <person name="Myers G."/>
            <person name="Karagic N."/>
            <person name="Meyer A."/>
            <person name="Pippel M."/>
            <person name="Reichard M."/>
            <person name="Winkler S."/>
            <person name="Tracey A."/>
            <person name="Sims Y."/>
            <person name="Howe K."/>
            <person name="Rhie A."/>
            <person name="Formenti G."/>
            <person name="Durbin R."/>
            <person name="Fedrigo O."/>
            <person name="Jarvis E.D."/>
        </authorList>
    </citation>
    <scope>NUCLEOTIDE SEQUENCE [LARGE SCALE GENOMIC DNA]</scope>
</reference>
<dbReference type="GO" id="GO:0043023">
    <property type="term" value="F:ribosomal large subunit binding"/>
    <property type="evidence" value="ECO:0007669"/>
    <property type="project" value="TreeGrafter"/>
</dbReference>
<gene>
    <name evidence="6" type="primary">MALSU1</name>
</gene>
<evidence type="ECO:0000313" key="6">
    <source>
        <dbReference type="Ensembl" id="ENSELUP00000001534.1"/>
    </source>
</evidence>
<dbReference type="OMA" id="WIAVDID"/>
<dbReference type="InterPro" id="IPR043519">
    <property type="entry name" value="NT_sf"/>
</dbReference>
<keyword evidence="3" id="KW-0496">Mitochondrion</keyword>
<dbReference type="Pfam" id="PF02410">
    <property type="entry name" value="RsfS"/>
    <property type="match status" value="1"/>
</dbReference>
<dbReference type="Bgee" id="ENSELUG00000003006">
    <property type="expression patterns" value="Expressed in ovary and 14 other cell types or tissues"/>
</dbReference>
<evidence type="ECO:0000256" key="5">
    <source>
        <dbReference type="ARBA" id="ARBA00073331"/>
    </source>
</evidence>
<dbReference type="Gene3D" id="3.30.460.10">
    <property type="entry name" value="Beta Polymerase, domain 2"/>
    <property type="match status" value="1"/>
</dbReference>
<dbReference type="Proteomes" id="UP000265140">
    <property type="component" value="Chromosome 20"/>
</dbReference>
<evidence type="ECO:0000256" key="4">
    <source>
        <dbReference type="ARBA" id="ARBA00053669"/>
    </source>
</evidence>
<proteinExistence type="inferred from homology"/>
<comment type="subcellular location">
    <subcellularLocation>
        <location evidence="1">Mitochondrion</location>
    </subcellularLocation>
</comment>
<evidence type="ECO:0000256" key="3">
    <source>
        <dbReference type="ARBA" id="ARBA00023128"/>
    </source>
</evidence>
<name>A0A3P8XA91_ESOLU</name>
<dbReference type="PANTHER" id="PTHR21043:SF0">
    <property type="entry name" value="MITOCHONDRIAL ASSEMBLY OF RIBOSOMAL LARGE SUBUNIT PROTEIN 1"/>
    <property type="match status" value="1"/>
</dbReference>
<reference evidence="7" key="1">
    <citation type="journal article" date="2014" name="PLoS ONE">
        <title>The genome and linkage map of the northern pike (Esox lucius): conserved synteny revealed between the salmonid sister group and the Neoteleostei.</title>
        <authorList>
            <person name="Rondeau E.B."/>
            <person name="Minkley D.R."/>
            <person name="Leong J.S."/>
            <person name="Messmer A.M."/>
            <person name="Jantzen J.R."/>
            <person name="von Schalburg K.R."/>
            <person name="Lemon C."/>
            <person name="Bird N.H."/>
            <person name="Koop B.F."/>
        </authorList>
    </citation>
    <scope>NUCLEOTIDE SEQUENCE</scope>
</reference>
<dbReference type="Ensembl" id="ENSELUT00000017225.3">
    <property type="protein sequence ID" value="ENSELUP00000001534.1"/>
    <property type="gene ID" value="ENSELUG00000003006.3"/>
</dbReference>
<dbReference type="GO" id="GO:0005739">
    <property type="term" value="C:mitochondrion"/>
    <property type="evidence" value="ECO:0007669"/>
    <property type="project" value="UniProtKB-SubCell"/>
</dbReference>
<dbReference type="InterPro" id="IPR004394">
    <property type="entry name" value="Iojap/RsfS/C7orf30"/>
</dbReference>
<organism evidence="6 7">
    <name type="scientific">Esox lucius</name>
    <name type="common">Northern pike</name>
    <dbReference type="NCBI Taxonomy" id="8010"/>
    <lineage>
        <taxon>Eukaryota</taxon>
        <taxon>Metazoa</taxon>
        <taxon>Chordata</taxon>
        <taxon>Craniata</taxon>
        <taxon>Vertebrata</taxon>
        <taxon>Euteleostomi</taxon>
        <taxon>Actinopterygii</taxon>
        <taxon>Neopterygii</taxon>
        <taxon>Teleostei</taxon>
        <taxon>Protacanthopterygii</taxon>
        <taxon>Esociformes</taxon>
        <taxon>Esocidae</taxon>
        <taxon>Esox</taxon>
    </lineage>
</organism>
<dbReference type="GO" id="GO:0090071">
    <property type="term" value="P:negative regulation of ribosome biogenesis"/>
    <property type="evidence" value="ECO:0007669"/>
    <property type="project" value="TreeGrafter"/>
</dbReference>
<evidence type="ECO:0000313" key="7">
    <source>
        <dbReference type="Proteomes" id="UP000265140"/>
    </source>
</evidence>